<name>A0AAN9MWS8_CANGL</name>
<reference evidence="2 3" key="1">
    <citation type="submission" date="2024-01" db="EMBL/GenBank/DDBJ databases">
        <title>The genomes of 5 underutilized Papilionoideae crops provide insights into root nodulation and disease resistanc.</title>
        <authorList>
            <person name="Jiang F."/>
        </authorList>
    </citation>
    <scope>NUCLEOTIDE SEQUENCE [LARGE SCALE GENOMIC DNA]</scope>
    <source>
        <strain evidence="2">LVBAO_FW01</strain>
        <tissue evidence="2">Leaves</tissue>
    </source>
</reference>
<dbReference type="InterPro" id="IPR008808">
    <property type="entry name" value="Powdery_mildew-R_dom"/>
</dbReference>
<dbReference type="Gene3D" id="3.80.10.10">
    <property type="entry name" value="Ribonuclease Inhibitor"/>
    <property type="match status" value="1"/>
</dbReference>
<dbReference type="Proteomes" id="UP001367508">
    <property type="component" value="Unassembled WGS sequence"/>
</dbReference>
<feature type="domain" description="RPW8" evidence="1">
    <location>
        <begin position="33"/>
        <end position="164"/>
    </location>
</feature>
<sequence>MLIFYATNNLLLVIQKGLERGWLFMGEAAQLVAISTLFEERLKMILEIMEKAQKSESNKRILRSTLKNMTPVVKEIKLYNEHLNPPREEIKTLIKENDAEEKEELVCKSSSKNLWYDKCFSWLIDPLYKDRLGHNEDDSFAVDDSKALTQKDIKDALYKLREILELIKDTYYLVCTEMQIVKNCKVVKELSQGHSILDFNTELLTYLQRVLDVLEDNIVIKECFMDLALFTEDQRIPVTALIDIWARSLLAHCLYQQMKVALHFGPKYNQLKMSLPNLPEDFGNLCNLRSLYMTSCAKCELPYSAINLENLKLTELISCTKLDLSYRSCLEYIVISAAPNLVTALLSYVMSPFSEALRVEERKKVKQNVENIARMQNSRKQNANAKTY</sequence>
<dbReference type="AlphaFoldDB" id="A0AAN9MWS8"/>
<gene>
    <name evidence="2" type="ORF">VNO77_01860</name>
</gene>
<proteinExistence type="predicted"/>
<protein>
    <recommendedName>
        <fullName evidence="1">RPW8 domain-containing protein</fullName>
    </recommendedName>
</protein>
<organism evidence="2 3">
    <name type="scientific">Canavalia gladiata</name>
    <name type="common">Sword bean</name>
    <name type="synonym">Dolichos gladiatus</name>
    <dbReference type="NCBI Taxonomy" id="3824"/>
    <lineage>
        <taxon>Eukaryota</taxon>
        <taxon>Viridiplantae</taxon>
        <taxon>Streptophyta</taxon>
        <taxon>Embryophyta</taxon>
        <taxon>Tracheophyta</taxon>
        <taxon>Spermatophyta</taxon>
        <taxon>Magnoliopsida</taxon>
        <taxon>eudicotyledons</taxon>
        <taxon>Gunneridae</taxon>
        <taxon>Pentapetalae</taxon>
        <taxon>rosids</taxon>
        <taxon>fabids</taxon>
        <taxon>Fabales</taxon>
        <taxon>Fabaceae</taxon>
        <taxon>Papilionoideae</taxon>
        <taxon>50 kb inversion clade</taxon>
        <taxon>NPAAA clade</taxon>
        <taxon>indigoferoid/millettioid clade</taxon>
        <taxon>Phaseoleae</taxon>
        <taxon>Canavalia</taxon>
    </lineage>
</organism>
<evidence type="ECO:0000313" key="3">
    <source>
        <dbReference type="Proteomes" id="UP001367508"/>
    </source>
</evidence>
<dbReference type="InterPro" id="IPR032675">
    <property type="entry name" value="LRR_dom_sf"/>
</dbReference>
<dbReference type="EMBL" id="JAYMYQ010000001">
    <property type="protein sequence ID" value="KAK7359893.1"/>
    <property type="molecule type" value="Genomic_DNA"/>
</dbReference>
<dbReference type="Pfam" id="PF05659">
    <property type="entry name" value="RPW8"/>
    <property type="match status" value="1"/>
</dbReference>
<accession>A0AAN9MWS8</accession>
<evidence type="ECO:0000259" key="1">
    <source>
        <dbReference type="Pfam" id="PF05659"/>
    </source>
</evidence>
<keyword evidence="3" id="KW-1185">Reference proteome</keyword>
<evidence type="ECO:0000313" key="2">
    <source>
        <dbReference type="EMBL" id="KAK7359893.1"/>
    </source>
</evidence>
<comment type="caution">
    <text evidence="2">The sequence shown here is derived from an EMBL/GenBank/DDBJ whole genome shotgun (WGS) entry which is preliminary data.</text>
</comment>